<comment type="caution">
    <text evidence="1">The sequence shown here is derived from an EMBL/GenBank/DDBJ whole genome shotgun (WGS) entry which is preliminary data.</text>
</comment>
<dbReference type="Proteomes" id="UP001310248">
    <property type="component" value="Unassembled WGS sequence"/>
</dbReference>
<sequence length="64" mass="7038">MEADHHAHEQHQCEIYEAINSALIIQANSELFLSGDKSLLSLEPLDNATCDAARPRTRSPPPIA</sequence>
<organism evidence="1 2">
    <name type="scientific">Agarivorans aestuarii</name>
    <dbReference type="NCBI Taxonomy" id="1563703"/>
    <lineage>
        <taxon>Bacteria</taxon>
        <taxon>Pseudomonadati</taxon>
        <taxon>Pseudomonadota</taxon>
        <taxon>Gammaproteobacteria</taxon>
        <taxon>Alteromonadales</taxon>
        <taxon>Alteromonadaceae</taxon>
        <taxon>Agarivorans</taxon>
    </lineage>
</organism>
<dbReference type="RefSeq" id="WP_329776628.1">
    <property type="nucleotide sequence ID" value="NZ_JAYDYW010000016.1"/>
</dbReference>
<accession>A0ABU7GBK5</accession>
<proteinExistence type="predicted"/>
<gene>
    <name evidence="1" type="ORF">SNR37_001177</name>
</gene>
<name>A0ABU7GBK5_9ALTE</name>
<protein>
    <submittedName>
        <fullName evidence="1">Uncharacterized protein</fullName>
    </submittedName>
</protein>
<evidence type="ECO:0000313" key="1">
    <source>
        <dbReference type="EMBL" id="MEE1675850.1"/>
    </source>
</evidence>
<keyword evidence="2" id="KW-1185">Reference proteome</keyword>
<evidence type="ECO:0000313" key="2">
    <source>
        <dbReference type="Proteomes" id="UP001310248"/>
    </source>
</evidence>
<dbReference type="EMBL" id="JAYDYW010000016">
    <property type="protein sequence ID" value="MEE1675850.1"/>
    <property type="molecule type" value="Genomic_DNA"/>
</dbReference>
<reference evidence="2" key="1">
    <citation type="submission" date="2023-07" db="EMBL/GenBank/DDBJ databases">
        <title>Draft genome sequence of Agarivorans aestuarii strain ZMCS4, a CAZymes producing bacteria isolated from the marine brown algae Clodostephus spongiosus.</title>
        <authorList>
            <person name="Lorente B."/>
            <person name="Cabral C."/>
            <person name="Frias J."/>
            <person name="Faria J."/>
            <person name="Toubarro D."/>
        </authorList>
    </citation>
    <scope>NUCLEOTIDE SEQUENCE [LARGE SCALE GENOMIC DNA]</scope>
    <source>
        <strain evidence="2">ZMCS4</strain>
    </source>
</reference>